<dbReference type="SUPFAM" id="SSF88713">
    <property type="entry name" value="Glycoside hydrolase/deacetylase"/>
    <property type="match status" value="1"/>
</dbReference>
<evidence type="ECO:0000256" key="3">
    <source>
        <dbReference type="SAM" id="MobiDB-lite"/>
    </source>
</evidence>
<evidence type="ECO:0000256" key="1">
    <source>
        <dbReference type="ARBA" id="ARBA00022723"/>
    </source>
</evidence>
<dbReference type="GO" id="GO:0016020">
    <property type="term" value="C:membrane"/>
    <property type="evidence" value="ECO:0007669"/>
    <property type="project" value="TreeGrafter"/>
</dbReference>
<comment type="caution">
    <text evidence="5">The sequence shown here is derived from an EMBL/GenBank/DDBJ whole genome shotgun (WGS) entry which is preliminary data.</text>
</comment>
<dbReference type="InterPro" id="IPR011330">
    <property type="entry name" value="Glyco_hydro/deAcase_b/a-brl"/>
</dbReference>
<feature type="compositionally biased region" description="Low complexity" evidence="3">
    <location>
        <begin position="43"/>
        <end position="62"/>
    </location>
</feature>
<dbReference type="GO" id="GO:0046872">
    <property type="term" value="F:metal ion binding"/>
    <property type="evidence" value="ECO:0007669"/>
    <property type="project" value="UniProtKB-KW"/>
</dbReference>
<evidence type="ECO:0000313" key="6">
    <source>
        <dbReference type="Proteomes" id="UP000177451"/>
    </source>
</evidence>
<dbReference type="AlphaFoldDB" id="A0A1F5VNX7"/>
<dbReference type="Pfam" id="PF01522">
    <property type="entry name" value="Polysacc_deac_1"/>
    <property type="match status" value="1"/>
</dbReference>
<accession>A0A1F5VNX7</accession>
<evidence type="ECO:0000259" key="4">
    <source>
        <dbReference type="PROSITE" id="PS51677"/>
    </source>
</evidence>
<feature type="domain" description="NodB homology" evidence="4">
    <location>
        <begin position="93"/>
        <end position="274"/>
    </location>
</feature>
<dbReference type="EMBL" id="MFHH01000022">
    <property type="protein sequence ID" value="OGF65112.1"/>
    <property type="molecule type" value="Genomic_DNA"/>
</dbReference>
<dbReference type="Proteomes" id="UP000177451">
    <property type="component" value="Unassembled WGS sequence"/>
</dbReference>
<dbReference type="InterPro" id="IPR050248">
    <property type="entry name" value="Polysacc_deacetylase_ArnD"/>
</dbReference>
<keyword evidence="1" id="KW-0479">Metal-binding</keyword>
<feature type="region of interest" description="Disordered" evidence="3">
    <location>
        <begin position="36"/>
        <end position="74"/>
    </location>
</feature>
<name>A0A1F5VNX7_9BACT</name>
<dbReference type="GO" id="GO:0005975">
    <property type="term" value="P:carbohydrate metabolic process"/>
    <property type="evidence" value="ECO:0007669"/>
    <property type="project" value="InterPro"/>
</dbReference>
<dbReference type="Gene3D" id="3.20.20.370">
    <property type="entry name" value="Glycoside hydrolase/deacetylase"/>
    <property type="match status" value="1"/>
</dbReference>
<evidence type="ECO:0000313" key="5">
    <source>
        <dbReference type="EMBL" id="OGF65112.1"/>
    </source>
</evidence>
<keyword evidence="2" id="KW-0378">Hydrolase</keyword>
<dbReference type="PROSITE" id="PS51677">
    <property type="entry name" value="NODB"/>
    <property type="match status" value="1"/>
</dbReference>
<dbReference type="PANTHER" id="PTHR10587:SF133">
    <property type="entry name" value="CHITIN DEACETYLASE 1-RELATED"/>
    <property type="match status" value="1"/>
</dbReference>
<dbReference type="InterPro" id="IPR002509">
    <property type="entry name" value="NODB_dom"/>
</dbReference>
<organism evidence="5 6">
    <name type="scientific">Candidatus Giovannonibacteria bacterium RIFCSPHIGHO2_02_42_15</name>
    <dbReference type="NCBI Taxonomy" id="1798329"/>
    <lineage>
        <taxon>Bacteria</taxon>
        <taxon>Candidatus Giovannoniibacteriota</taxon>
    </lineage>
</organism>
<gene>
    <name evidence="5" type="ORF">A2Z53_03415</name>
</gene>
<dbReference type="GO" id="GO:0016810">
    <property type="term" value="F:hydrolase activity, acting on carbon-nitrogen (but not peptide) bonds"/>
    <property type="evidence" value="ECO:0007669"/>
    <property type="project" value="InterPro"/>
</dbReference>
<protein>
    <recommendedName>
        <fullName evidence="4">NodB homology domain-containing protein</fullName>
    </recommendedName>
</protein>
<dbReference type="PANTHER" id="PTHR10587">
    <property type="entry name" value="GLYCOSYL TRANSFERASE-RELATED"/>
    <property type="match status" value="1"/>
</dbReference>
<dbReference type="CDD" id="cd10917">
    <property type="entry name" value="CE4_NodB_like_6s_7s"/>
    <property type="match status" value="1"/>
</dbReference>
<reference evidence="5 6" key="1">
    <citation type="journal article" date="2016" name="Nat. Commun.">
        <title>Thousands of microbial genomes shed light on interconnected biogeochemical processes in an aquifer system.</title>
        <authorList>
            <person name="Anantharaman K."/>
            <person name="Brown C.T."/>
            <person name="Hug L.A."/>
            <person name="Sharon I."/>
            <person name="Castelle C.J."/>
            <person name="Probst A.J."/>
            <person name="Thomas B.C."/>
            <person name="Singh A."/>
            <person name="Wilkins M.J."/>
            <person name="Karaoz U."/>
            <person name="Brodie E.L."/>
            <person name="Williams K.H."/>
            <person name="Hubbard S.S."/>
            <person name="Banfield J.F."/>
        </authorList>
    </citation>
    <scope>NUCLEOTIDE SEQUENCE [LARGE SCALE GENOMIC DNA]</scope>
</reference>
<sequence>MEPKFSILIILGILLAALGGVILAINIDERGNSQISENFNDDAAPTPTPSTAPTATNTNSNNDEPPKNEVTPANPPEEFEIKPEIVWGNQTKKQVIFTFDGGAGTHSADLILQTLKNNNIKATFFLTGRWAELNPALVKRIANEGHEIFNHTYSHPDLTTISDAQISEEFRKSENIIRNLTGKSTKPFFRPPFGARNIHVRELAAKEGYQSIYWTVDAFDWKEEGGFTDAQTKERIFSNLKPGTIFMMHIGDNITGRILDDVIRQIKSRGYEIVPLSKGI</sequence>
<proteinExistence type="predicted"/>
<evidence type="ECO:0000256" key="2">
    <source>
        <dbReference type="ARBA" id="ARBA00022801"/>
    </source>
</evidence>